<name>A0A9B0TSH5_CHRAS</name>
<sequence>MLKRLCTPVYCRYKFHKTPVHETDRQPHGTHVYFQDINVILLGALCPHDLKEYLEGPPMMVEVHDRDLKSEEYSQKPTLFGEDPLDTCLNLQGLISPKQTENNPFDSYNKMWHPYGVAQVSFADLLFGHTYLNLFVPIHSCKPKPTGQGQDSRNRKVVGFRVPTNHLQDGPMPMGNYLEANSFLKLRVDLAVPLRLTAEGPDRDLVGTQFGLIIFVFDSRDTFLFHSLLQDITMINAKALELDSYPLRNIQQILSAFKVRVKVQDQQDLDVLTGFHLLDGKVHLFILEGVADQGLRQLWECHQSQIPKSERRKYKVLYNSKLWFQHRFFADLETILYHVHLFKPLSLLVRNSQLYVRNSVPQDTFQALVRLHYICHHSTKLRDVVTRDLLPSSAMIKSLSQEFGTPISQEELSDEKLLALPPQPAPNLEDFSSRKFTLISDIHTHQEPRRRFTYSQDYLSAMVEPYNWEAEQKKAEKKSRQAWLTANGFQVPGLHCSHHSRLPPVSHTKELNEEWKENALYANVLKPVLDRKSWGWAQRHVDFDLYKKPPTYLELPPSPALKPKTE</sequence>
<protein>
    <submittedName>
        <fullName evidence="2">Uncharacterized protein FLJ43738-like</fullName>
    </submittedName>
</protein>
<evidence type="ECO:0000313" key="1">
    <source>
        <dbReference type="Proteomes" id="UP000504623"/>
    </source>
</evidence>
<dbReference type="PANTHER" id="PTHR33667">
    <property type="entry name" value="SI:DKEY-57N24.6"/>
    <property type="match status" value="1"/>
</dbReference>
<dbReference type="PANTHER" id="PTHR33667:SF7">
    <property type="entry name" value="RIKEN CDNA 1810020O05 GENE"/>
    <property type="match status" value="1"/>
</dbReference>
<dbReference type="RefSeq" id="XP_006870576.1">
    <property type="nucleotide sequence ID" value="XM_006870514.1"/>
</dbReference>
<dbReference type="OrthoDB" id="188352at2759"/>
<organism evidence="1 2">
    <name type="scientific">Chrysochloris asiatica</name>
    <name type="common">Cape golden mole</name>
    <dbReference type="NCBI Taxonomy" id="185453"/>
    <lineage>
        <taxon>Eukaryota</taxon>
        <taxon>Metazoa</taxon>
        <taxon>Chordata</taxon>
        <taxon>Craniata</taxon>
        <taxon>Vertebrata</taxon>
        <taxon>Euteleostomi</taxon>
        <taxon>Mammalia</taxon>
        <taxon>Eutheria</taxon>
        <taxon>Afrotheria</taxon>
        <taxon>Chrysochloridae</taxon>
        <taxon>Chrysochlorinae</taxon>
        <taxon>Chrysochloris</taxon>
    </lineage>
</organism>
<proteinExistence type="predicted"/>
<dbReference type="GeneID" id="102837126"/>
<dbReference type="Proteomes" id="UP000504623">
    <property type="component" value="Unplaced"/>
</dbReference>
<reference evidence="2" key="1">
    <citation type="submission" date="2025-08" db="UniProtKB">
        <authorList>
            <consortium name="RefSeq"/>
        </authorList>
    </citation>
    <scope>IDENTIFICATION</scope>
    <source>
        <tissue evidence="2">Spleen</tissue>
    </source>
</reference>
<dbReference type="AlphaFoldDB" id="A0A9B0TSH5"/>
<gene>
    <name evidence="2" type="primary">LOC102837126</name>
</gene>
<accession>A0A9B0TSH5</accession>
<keyword evidence="1" id="KW-1185">Reference proteome</keyword>
<evidence type="ECO:0000313" key="2">
    <source>
        <dbReference type="RefSeq" id="XP_006870576.1"/>
    </source>
</evidence>